<evidence type="ECO:0000256" key="1">
    <source>
        <dbReference type="SAM" id="MobiDB-lite"/>
    </source>
</evidence>
<evidence type="ECO:0000313" key="3">
    <source>
        <dbReference type="Proteomes" id="UP000758603"/>
    </source>
</evidence>
<protein>
    <submittedName>
        <fullName evidence="2">Uncharacterized protein</fullName>
    </submittedName>
</protein>
<evidence type="ECO:0000313" key="2">
    <source>
        <dbReference type="EMBL" id="KAH6652000.1"/>
    </source>
</evidence>
<name>A0A9P8UGY6_9PEZI</name>
<reference evidence="2" key="1">
    <citation type="journal article" date="2021" name="Nat. Commun.">
        <title>Genetic determinants of endophytism in the Arabidopsis root mycobiome.</title>
        <authorList>
            <person name="Mesny F."/>
            <person name="Miyauchi S."/>
            <person name="Thiergart T."/>
            <person name="Pickel B."/>
            <person name="Atanasova L."/>
            <person name="Karlsson M."/>
            <person name="Huettel B."/>
            <person name="Barry K.W."/>
            <person name="Haridas S."/>
            <person name="Chen C."/>
            <person name="Bauer D."/>
            <person name="Andreopoulos W."/>
            <person name="Pangilinan J."/>
            <person name="LaButti K."/>
            <person name="Riley R."/>
            <person name="Lipzen A."/>
            <person name="Clum A."/>
            <person name="Drula E."/>
            <person name="Henrissat B."/>
            <person name="Kohler A."/>
            <person name="Grigoriev I.V."/>
            <person name="Martin F.M."/>
            <person name="Hacquard S."/>
        </authorList>
    </citation>
    <scope>NUCLEOTIDE SEQUENCE</scope>
    <source>
        <strain evidence="2">MPI-SDFR-AT-0073</strain>
    </source>
</reference>
<feature type="compositionally biased region" description="Low complexity" evidence="1">
    <location>
        <begin position="152"/>
        <end position="161"/>
    </location>
</feature>
<gene>
    <name evidence="2" type="ORF">BKA67DRAFT_660772</name>
</gene>
<dbReference type="InterPro" id="IPR027417">
    <property type="entry name" value="P-loop_NTPase"/>
</dbReference>
<feature type="compositionally biased region" description="Polar residues" evidence="1">
    <location>
        <begin position="163"/>
        <end position="177"/>
    </location>
</feature>
<dbReference type="RefSeq" id="XP_045956278.1">
    <property type="nucleotide sequence ID" value="XM_046107685.1"/>
</dbReference>
<dbReference type="Gene3D" id="3.40.50.300">
    <property type="entry name" value="P-loop containing nucleotide triphosphate hydrolases"/>
    <property type="match status" value="1"/>
</dbReference>
<accession>A0A9P8UGY6</accession>
<feature type="region of interest" description="Disordered" evidence="1">
    <location>
        <begin position="122"/>
        <end position="182"/>
    </location>
</feature>
<dbReference type="Proteomes" id="UP000758603">
    <property type="component" value="Unassembled WGS sequence"/>
</dbReference>
<sequence>MSDPFVSARPPTPQVLIHRLPEKADDEEIPSKPSKYIILIMGSTGVAGKTQIANTVSKALACPTFQGDSLHASSAKAAEVGTSKDSGPNEGRYQRMWLSKLTRTGLLFPEESRAATDVFAGFGRSSSTTTSRRGSSSSLDSTGSSALESTKSSVMSSSVSSGPPRSTQFIHKPVTTSEVERQRQENPALLVLTHPPLKSWHKQTIRNAVGEYGIGVIFVPLDDDGEIPVLKPLDPRTMSSFGSFGAFGATQNRKGGSLNEEMLLRVDLDANVEGMIEEIIDGVKDMMGTSE</sequence>
<feature type="compositionally biased region" description="Low complexity" evidence="1">
    <location>
        <begin position="123"/>
        <end position="145"/>
    </location>
</feature>
<dbReference type="AlphaFoldDB" id="A0A9P8UGY6"/>
<dbReference type="GeneID" id="70136576"/>
<dbReference type="OrthoDB" id="3557800at2759"/>
<comment type="caution">
    <text evidence="2">The sequence shown here is derived from an EMBL/GenBank/DDBJ whole genome shotgun (WGS) entry which is preliminary data.</text>
</comment>
<organism evidence="2 3">
    <name type="scientific">Truncatella angustata</name>
    <dbReference type="NCBI Taxonomy" id="152316"/>
    <lineage>
        <taxon>Eukaryota</taxon>
        <taxon>Fungi</taxon>
        <taxon>Dikarya</taxon>
        <taxon>Ascomycota</taxon>
        <taxon>Pezizomycotina</taxon>
        <taxon>Sordariomycetes</taxon>
        <taxon>Xylariomycetidae</taxon>
        <taxon>Amphisphaeriales</taxon>
        <taxon>Sporocadaceae</taxon>
        <taxon>Truncatella</taxon>
    </lineage>
</organism>
<dbReference type="EMBL" id="JAGPXC010000006">
    <property type="protein sequence ID" value="KAH6652000.1"/>
    <property type="molecule type" value="Genomic_DNA"/>
</dbReference>
<proteinExistence type="predicted"/>
<keyword evidence="3" id="KW-1185">Reference proteome</keyword>